<feature type="region of interest" description="Disordered" evidence="5">
    <location>
        <begin position="1719"/>
        <end position="1751"/>
    </location>
</feature>
<dbReference type="SUPFAM" id="SSF52151">
    <property type="entry name" value="FabD/lysophospholipase-like"/>
    <property type="match status" value="1"/>
</dbReference>
<feature type="region of interest" description="N-terminal hotdog fold" evidence="4">
    <location>
        <begin position="1293"/>
        <end position="1426"/>
    </location>
</feature>
<evidence type="ECO:0000256" key="3">
    <source>
        <dbReference type="ARBA" id="ARBA00022679"/>
    </source>
</evidence>
<dbReference type="Pfam" id="PF22621">
    <property type="entry name" value="CurL-like_PKS_C"/>
    <property type="match status" value="1"/>
</dbReference>
<dbReference type="InterPro" id="IPR049900">
    <property type="entry name" value="PKS_mFAS_DH"/>
</dbReference>
<evidence type="ECO:0000313" key="10">
    <source>
        <dbReference type="Proteomes" id="UP001498421"/>
    </source>
</evidence>
<dbReference type="InterPro" id="IPR001227">
    <property type="entry name" value="Ac_transferase_dom_sf"/>
</dbReference>
<dbReference type="CDD" id="cd00833">
    <property type="entry name" value="PKS"/>
    <property type="match status" value="1"/>
</dbReference>
<protein>
    <recommendedName>
        <fullName evidence="11">Polyketide synthase</fullName>
    </recommendedName>
</protein>
<dbReference type="InterPro" id="IPR029058">
    <property type="entry name" value="AB_hydrolase_fold"/>
</dbReference>
<feature type="domain" description="Carrier" evidence="6">
    <location>
        <begin position="1755"/>
        <end position="1832"/>
    </location>
</feature>
<dbReference type="Proteomes" id="UP001498421">
    <property type="component" value="Unassembled WGS sequence"/>
</dbReference>
<dbReference type="InterPro" id="IPR016036">
    <property type="entry name" value="Malonyl_transacylase_ACP-bd"/>
</dbReference>
<evidence type="ECO:0000259" key="7">
    <source>
        <dbReference type="PROSITE" id="PS52004"/>
    </source>
</evidence>
<evidence type="ECO:0000256" key="1">
    <source>
        <dbReference type="ARBA" id="ARBA00022450"/>
    </source>
</evidence>
<accession>A0ABR1I1M1</accession>
<dbReference type="InterPro" id="IPR042104">
    <property type="entry name" value="PKS_dehydratase_sf"/>
</dbReference>
<dbReference type="SMART" id="SM00825">
    <property type="entry name" value="PKS_KS"/>
    <property type="match status" value="1"/>
</dbReference>
<dbReference type="PROSITE" id="PS50075">
    <property type="entry name" value="CARRIER"/>
    <property type="match status" value="2"/>
</dbReference>
<feature type="domain" description="Carrier" evidence="6">
    <location>
        <begin position="1648"/>
        <end position="1725"/>
    </location>
</feature>
<dbReference type="Pfam" id="PF00975">
    <property type="entry name" value="Thioesterase"/>
    <property type="match status" value="1"/>
</dbReference>
<dbReference type="InterPro" id="IPR006162">
    <property type="entry name" value="Ppantetheine_attach_site"/>
</dbReference>
<dbReference type="Pfam" id="PF00550">
    <property type="entry name" value="PP-binding"/>
    <property type="match status" value="2"/>
</dbReference>
<dbReference type="InterPro" id="IPR016039">
    <property type="entry name" value="Thiolase-like"/>
</dbReference>
<feature type="active site" description="Proton acceptor; for dehydratase activity" evidence="4">
    <location>
        <position position="1325"/>
    </location>
</feature>
<evidence type="ECO:0000256" key="5">
    <source>
        <dbReference type="SAM" id="MobiDB-lite"/>
    </source>
</evidence>
<dbReference type="InterPro" id="IPR020841">
    <property type="entry name" value="PKS_Beta-ketoAc_synthase_dom"/>
</dbReference>
<dbReference type="InterPro" id="IPR036736">
    <property type="entry name" value="ACP-like_sf"/>
</dbReference>
<dbReference type="InterPro" id="IPR018201">
    <property type="entry name" value="Ketoacyl_synth_AS"/>
</dbReference>
<dbReference type="SUPFAM" id="SSF53474">
    <property type="entry name" value="alpha/beta-Hydrolases"/>
    <property type="match status" value="1"/>
</dbReference>
<dbReference type="SUPFAM" id="SSF55048">
    <property type="entry name" value="Probable ACP-binding domain of malonyl-CoA ACP transacylase"/>
    <property type="match status" value="1"/>
</dbReference>
<gene>
    <name evidence="9" type="ORF">QQZ08_006061</name>
</gene>
<evidence type="ECO:0000259" key="8">
    <source>
        <dbReference type="PROSITE" id="PS52019"/>
    </source>
</evidence>
<dbReference type="Gene3D" id="3.40.47.10">
    <property type="match status" value="1"/>
</dbReference>
<proteinExistence type="predicted"/>
<dbReference type="InterPro" id="IPR014031">
    <property type="entry name" value="Ketoacyl_synth_C"/>
</dbReference>
<keyword evidence="3" id="KW-0808">Transferase</keyword>
<organism evidence="9 10">
    <name type="scientific">Neonectria magnoliae</name>
    <dbReference type="NCBI Taxonomy" id="2732573"/>
    <lineage>
        <taxon>Eukaryota</taxon>
        <taxon>Fungi</taxon>
        <taxon>Dikarya</taxon>
        <taxon>Ascomycota</taxon>
        <taxon>Pezizomycotina</taxon>
        <taxon>Sordariomycetes</taxon>
        <taxon>Hypocreomycetidae</taxon>
        <taxon>Hypocreales</taxon>
        <taxon>Nectriaceae</taxon>
        <taxon>Neonectria</taxon>
    </lineage>
</organism>
<dbReference type="Pfam" id="PF16073">
    <property type="entry name" value="SAT"/>
    <property type="match status" value="1"/>
</dbReference>
<dbReference type="Gene3D" id="1.10.1200.10">
    <property type="entry name" value="ACP-like"/>
    <property type="match status" value="2"/>
</dbReference>
<dbReference type="NCBIfam" id="TIGR04532">
    <property type="entry name" value="PT_fungal_PKS"/>
    <property type="match status" value="1"/>
</dbReference>
<dbReference type="Gene3D" id="3.30.70.250">
    <property type="entry name" value="Malonyl-CoA ACP transacylase, ACP-binding"/>
    <property type="match status" value="1"/>
</dbReference>
<feature type="active site" description="Proton donor; for dehydratase activity" evidence="4">
    <location>
        <position position="1512"/>
    </location>
</feature>
<evidence type="ECO:0000256" key="2">
    <source>
        <dbReference type="ARBA" id="ARBA00022553"/>
    </source>
</evidence>
<dbReference type="PROSITE" id="PS52004">
    <property type="entry name" value="KS3_2"/>
    <property type="match status" value="1"/>
</dbReference>
<dbReference type="SMART" id="SM00823">
    <property type="entry name" value="PKS_PP"/>
    <property type="match status" value="2"/>
</dbReference>
<evidence type="ECO:0000256" key="4">
    <source>
        <dbReference type="PROSITE-ProRule" id="PRU01363"/>
    </source>
</evidence>
<comment type="caution">
    <text evidence="9">The sequence shown here is derived from an EMBL/GenBank/DDBJ whole genome shotgun (WGS) entry which is preliminary data.</text>
</comment>
<dbReference type="Pfam" id="PF00109">
    <property type="entry name" value="ketoacyl-synt"/>
    <property type="match status" value="1"/>
</dbReference>
<feature type="domain" description="Ketosynthase family 3 (KS3)" evidence="7">
    <location>
        <begin position="374"/>
        <end position="807"/>
    </location>
</feature>
<dbReference type="Gene3D" id="3.10.129.110">
    <property type="entry name" value="Polyketide synthase dehydratase"/>
    <property type="match status" value="1"/>
</dbReference>
<dbReference type="SMART" id="SM00827">
    <property type="entry name" value="PKS_AT"/>
    <property type="match status" value="1"/>
</dbReference>
<dbReference type="SUPFAM" id="SSF53901">
    <property type="entry name" value="Thiolase-like"/>
    <property type="match status" value="1"/>
</dbReference>
<dbReference type="PANTHER" id="PTHR43775:SF45">
    <property type="entry name" value="CONIDIAL PIGMENT POLYKETIDE SYNTHASE ALB1"/>
    <property type="match status" value="1"/>
</dbReference>
<dbReference type="InterPro" id="IPR050091">
    <property type="entry name" value="PKS_NRPS_Biosynth_Enz"/>
</dbReference>
<dbReference type="SUPFAM" id="SSF47336">
    <property type="entry name" value="ACP-like"/>
    <property type="match status" value="2"/>
</dbReference>
<evidence type="ECO:0000259" key="6">
    <source>
        <dbReference type="PROSITE" id="PS50075"/>
    </source>
</evidence>
<dbReference type="Pfam" id="PF00698">
    <property type="entry name" value="Acyl_transf_1"/>
    <property type="match status" value="1"/>
</dbReference>
<dbReference type="InterPro" id="IPR030918">
    <property type="entry name" value="PT_fungal_PKS"/>
</dbReference>
<dbReference type="EMBL" id="JAZAVK010000053">
    <property type="protein sequence ID" value="KAK7427455.1"/>
    <property type="molecule type" value="Genomic_DNA"/>
</dbReference>
<feature type="region of interest" description="C-terminal hotdog fold" evidence="4">
    <location>
        <begin position="1454"/>
        <end position="1599"/>
    </location>
</feature>
<sequence>MDSHKTEMSSCRVLLFGDLSVACEDDLRALLHIRDNPLLSSFLEQVGARIRDEIGCLGTQRQSLFPRFTTLIDLASKLGETEGTPVLRFCLLSICQIGQFLDYYSRNGRQYPSPQDTYCLGICTGSFAAAAVSCSRSLTELIDVAIQAVVVAFRTSLSSLIVKEDILGNGEQPSKSWSAVVSGKEFDFQAKVEQFSDEKQLHQTCRPYISAVTPSHITLSGPPSVLSSFIASAQLRAHELSIESPYHAPHLFDDASVQKTLGTQSREVAGAYLPYLTFLSPSTGEPEIAESYAALLKSVVENSLRSQVRWDRILDTTVESFVAQNIQHCEIIPISSNASQLLSTALARASIEVRVEKAFSHPKTSPAQHGHFADSKIAIIGYSGRFPDSESNEDFWDLLKAGKDVHREVPEDRFNWRTHYDPTGKTKNTSRVKYGCWIKEPGLFDARFFNISPREAENTDPAQRLAITTVYEAMEMAGMVRNRTPSTQQDRIGVFFGTTSDDWREVNSGQDVDTYFIPGGNRAFVPGRISYFFRFSGPSISMDTACSSSFAAIQTACAYLWRGECDTAVAGGTNVLTNPDNFVGLDRGHFLSTTGNCNTFDDDASGYCRSDAVGSVILKRLEDAEMDNDPIFGIISGATTNHCGQTDSITRPHEGDQTSVFKRIMRHAGVNPLDISYVEMHGTGTQAGDATEMNSVLSVFVPERQRWPHHPLYLGSAKANIGHAESASGVSSLIKVLMMMKHNEIPPHCGIKTKINHNYPLDLKDRNVNIAFQTTPWLRDETPCGKRFAFLNNFSAAGGNTAVLLEDAPLTSGVKTSDPRTFYLVALSSKTAKSLKGNMETLVDHLESHPETSISDLSYTTTARRTQHSYRVVAVGNDAASVAQALKSKMATIEPKTIPPPAKIPKVAFMFTGQGSFYCGLGKELYLLVSSFREDIDRFEKIALQHGFPGFLSVILNSESDEANDPVVTQLAITCTQMALGRLWMSWGVKPGLTVGHSLGEYAAMFAADVLSANDTIYLVGTRAQLLNKYCKPGTHSMLAVKAPVDKVKSLLESSTAEIACLNQPTGNVISGRIEEIDRLKEVFKTAGHDTTCLNVPFAFHSSQVDPILEEFEAATRQVTFKAPSIPFVSPLLSDVISDDSLDHSYLVKACRQAVDFQGALEEASSTGLVNEKTLWLEIGSHPACSGMVKGTLGSKSITAATLRKDTDTWKVLTTALEMLYLNGLDIDWNEYHRDFEQFNKVMELPRYSWDLKNYWIMYRNDFCLTKGEGTQPIAPVSVEMPKTLKYLSPSLQRVIEESHDSNQSSILVESEVHDPKLSPIFTGHRVNGAELCPSSLWGDIAFHLANYFMEQQSMPTESMGMDVCDMKIEKPLVLNSSLNSQLFRVSAVAYWAEGSVKVAIFSVNGQGSKTLDHATCTVDLMPVRTWTKEWKRNAYLVQSRIKALRHSVESGNAHRLKQGIVYRLFANMVEYSIPYQGMKEVILDSDELEAVSTVQFAVDDQGFYFNPQWMDSVGGVAGFIMNGNESPHPKAEVFISHGWDNLKCIYKLEKGKTYHCYNRMQLLEGTLYTGDTYIFDGDEIVAVVEQVKFLGVPRRALDGLRPAGAKVAQTKAQPVTNTAKATKPEVSAAPVVKQKRIKVSMPKPAPAVSGRIWVGILAIISEEVGVDLGDLKPETEFAELGLDSLLSLTITGRIREELDLDLPSTIFVDCPTVKELQQLHGGDSGDSSLSNTSDSSVSRDSGTSTPDTSLASEEEILDYVHILRSVIAEETGIKVEDLSPSTRLDEIGVDSLLALTAIGRLNETFEIDVPASLFAESETLLEIEKGIAVALGTDTTPFAPVAESTMPKSTIFQDAVVQDAPRATSVLLQGSPKTASATVFMFPDGSGSASSYATLSRIDPKVAVYGLNCPWRTTPEDMARSKCTLGQLSAKFVIELQRRQPKGPYHLGGWSAGGICAFEAARQLVAAGEVVESLVLIDSPNPIGLQNPPARMYDFFQQLGIFGTGGEIPKWLRPHFDAFISMLDAYEPVPWPKTLGPAPKTLIIYATDGVCKDPNGPRPEIRPDDPREMIWLINQRTDFSADGWASLVGRDRLKVEVLEDVHHFSMMDAGPQMDKMGVYMRGFLA</sequence>
<dbReference type="InterPro" id="IPR014030">
    <property type="entry name" value="Ketoacyl_synth_N"/>
</dbReference>
<keyword evidence="2" id="KW-0597">Phosphoprotein</keyword>
<dbReference type="InterPro" id="IPR020806">
    <property type="entry name" value="PKS_PP-bd"/>
</dbReference>
<dbReference type="InterPro" id="IPR001031">
    <property type="entry name" value="Thioesterase"/>
</dbReference>
<dbReference type="PANTHER" id="PTHR43775">
    <property type="entry name" value="FATTY ACID SYNTHASE"/>
    <property type="match status" value="1"/>
</dbReference>
<dbReference type="Pfam" id="PF02801">
    <property type="entry name" value="Ketoacyl-synt_C"/>
    <property type="match status" value="1"/>
</dbReference>
<dbReference type="InterPro" id="IPR016035">
    <property type="entry name" value="Acyl_Trfase/lysoPLipase"/>
</dbReference>
<dbReference type="PROSITE" id="PS52019">
    <property type="entry name" value="PKS_MFAS_DH"/>
    <property type="match status" value="1"/>
</dbReference>
<dbReference type="PROSITE" id="PS00012">
    <property type="entry name" value="PHOSPHOPANTETHEINE"/>
    <property type="match status" value="2"/>
</dbReference>
<dbReference type="PROSITE" id="PS00606">
    <property type="entry name" value="KS3_1"/>
    <property type="match status" value="1"/>
</dbReference>
<keyword evidence="1" id="KW-0596">Phosphopantetheine</keyword>
<feature type="compositionally biased region" description="Low complexity" evidence="5">
    <location>
        <begin position="1726"/>
        <end position="1746"/>
    </location>
</feature>
<evidence type="ECO:0000313" key="9">
    <source>
        <dbReference type="EMBL" id="KAK7427455.1"/>
    </source>
</evidence>
<dbReference type="InterPro" id="IPR009081">
    <property type="entry name" value="PP-bd_ACP"/>
</dbReference>
<evidence type="ECO:0008006" key="11">
    <source>
        <dbReference type="Google" id="ProtNLM"/>
    </source>
</evidence>
<dbReference type="InterPro" id="IPR032088">
    <property type="entry name" value="SAT"/>
</dbReference>
<dbReference type="Gene3D" id="3.40.366.10">
    <property type="entry name" value="Malonyl-Coenzyme A Acyl Carrier Protein, domain 2"/>
    <property type="match status" value="2"/>
</dbReference>
<feature type="domain" description="PKS/mFAS DH" evidence="8">
    <location>
        <begin position="1293"/>
        <end position="1599"/>
    </location>
</feature>
<reference evidence="9 10" key="1">
    <citation type="journal article" date="2025" name="Microbiol. Resour. Announc.">
        <title>Draft genome sequences for Neonectria magnoliae and Neonectria punicea, canker pathogens of Liriodendron tulipifera and Acer saccharum in West Virginia.</title>
        <authorList>
            <person name="Petronek H.M."/>
            <person name="Kasson M.T."/>
            <person name="Metheny A.M."/>
            <person name="Stauder C.M."/>
            <person name="Lovett B."/>
            <person name="Lynch S.C."/>
            <person name="Garnas J.R."/>
            <person name="Kasson L.R."/>
            <person name="Stajich J.E."/>
        </authorList>
    </citation>
    <scope>NUCLEOTIDE SEQUENCE [LARGE SCALE GENOMIC DNA]</scope>
    <source>
        <strain evidence="9 10">NRRL 64651</strain>
    </source>
</reference>
<dbReference type="Gene3D" id="3.30.70.3290">
    <property type="match status" value="1"/>
</dbReference>
<dbReference type="InterPro" id="IPR014043">
    <property type="entry name" value="Acyl_transferase_dom"/>
</dbReference>
<keyword evidence="10" id="KW-1185">Reference proteome</keyword>
<name>A0ABR1I1M1_9HYPO</name>
<dbReference type="Gene3D" id="3.40.50.1820">
    <property type="entry name" value="alpha/beta hydrolase"/>
    <property type="match status" value="1"/>
</dbReference>